<dbReference type="PANTHER" id="PTHR33841:SF1">
    <property type="entry name" value="DNA METHYLTRANSFERASE A"/>
    <property type="match status" value="1"/>
</dbReference>
<gene>
    <name evidence="10" type="ORF">SAMN02982922_1223</name>
</gene>
<name>A0A1X7N3S8_9HYPH</name>
<dbReference type="GO" id="GO:0032259">
    <property type="term" value="P:methylation"/>
    <property type="evidence" value="ECO:0007669"/>
    <property type="project" value="UniProtKB-KW"/>
</dbReference>
<dbReference type="GO" id="GO:0009007">
    <property type="term" value="F:site-specific DNA-methyltransferase (adenine-specific) activity"/>
    <property type="evidence" value="ECO:0007669"/>
    <property type="project" value="UniProtKB-EC"/>
</dbReference>
<accession>A0A1X7N3S8</accession>
<dbReference type="InterPro" id="IPR002052">
    <property type="entry name" value="DNA_methylase_N6_adenine_CS"/>
</dbReference>
<evidence type="ECO:0000259" key="7">
    <source>
        <dbReference type="Pfam" id="PF20465"/>
    </source>
</evidence>
<feature type="region of interest" description="Disordered" evidence="5">
    <location>
        <begin position="999"/>
        <end position="1019"/>
    </location>
</feature>
<keyword evidence="2 10" id="KW-0489">Methyltransferase</keyword>
<reference evidence="11" key="1">
    <citation type="submission" date="2017-04" db="EMBL/GenBank/DDBJ databases">
        <authorList>
            <person name="Varghese N."/>
            <person name="Submissions S."/>
        </authorList>
    </citation>
    <scope>NUCLEOTIDE SEQUENCE [LARGE SCALE GENOMIC DNA]</scope>
    <source>
        <strain evidence="11">B5P</strain>
    </source>
</reference>
<proteinExistence type="predicted"/>
<evidence type="ECO:0000256" key="2">
    <source>
        <dbReference type="ARBA" id="ARBA00022603"/>
    </source>
</evidence>
<evidence type="ECO:0000256" key="4">
    <source>
        <dbReference type="ARBA" id="ARBA00047942"/>
    </source>
</evidence>
<dbReference type="EC" id="2.1.1.72" evidence="1"/>
<dbReference type="Pfam" id="PF20464">
    <property type="entry name" value="MmeI_N"/>
    <property type="match status" value="1"/>
</dbReference>
<dbReference type="InterPro" id="IPR046820">
    <property type="entry name" value="MmeI_TRD"/>
</dbReference>
<dbReference type="PROSITE" id="PS00092">
    <property type="entry name" value="N6_MTASE"/>
    <property type="match status" value="1"/>
</dbReference>
<sequence length="1194" mass="133262">MALGRAHGRARRDGGSGVDAEDFIRRWTAREGGAERANYQMFLSELCDVIAVDRPRPAGAETGRNDYVFERAVRTRDSDDVASSKRIDLYKKGCFILEAKQSRMPGAKNAIPGQLPLPDAEPESLGRRSAARGWDAMMQNARRQAEAYVFLLDASQPAPPFIVTCDVGHAFEIFADFTGTGRAYGQFPDRKGFRIYMEDLRRPETRDLLAKIWTDPASLDPARESARVTRAIARRLAEVSKALEAKHAPEEVAHFLMRCIFTMFAEDVDLLPRGKFTDLLQDCISSPGAFVPLIEELWAKMDNPAHERRFFSAFRAHLRHFNGNLFKDARAVPLGREEIGELLEAARAKWTEVDPAIFGTLLEQALEPGERRKLGAHYTPRSYVQRLVEVTVMEPLREDWERALTKAEDAKERGEEKTAAAIVRAFHHGLCTTRVLDPACGTGNFLYVSLELMKRLEGEVLETLARLGVSESLGLERETVDPHQFLGLELNPRAAAIAELVVWIGYLQQHYRTHTGHPAEPILKAFANINFGRRDGYDAVLTWDGYPLPTVADKNGKRVETYPNARRPDWPEAEFIVGNPPFMGGKDMRSRLGSAYVETLWAVHKHMNESADFVMYWWDRAAELLTRKASPLRRFGLVTTNSISQVFQRRVMERHLNAKNPMSLVFAIADHPWTKATKDSAAVRIAMTVGEAGKKEGTLYEVMEETGLDTDEPRLEFGFKSGAINSDLTTGVNVATASPLLATQGLCSRGVQLMGSGFIVTRTEAEHLGLHTRPGLVKHVKSYRNGRDLTAHPRNVMVIDLFGLSAETVRRDFPEVYQHLTERVRYDLDEHGKPRTDKDGRKLGREWNNRGSYRQNWWIFGEPRGELRPALDGLPRYIATVETTKHRVFQFLDASILADNMIVVVAIPDAAILAILSSRIHTSWAPTMGGWLGYGNDPRYSKSRCFDPFPFPELSEALRQKLREAGEELDALRKRVLAEHPDLTLTGLYNVLEKLRGDAPSTASRSPSPAGGGGSALTAKEEDIKNRGLVLILKELHETIDRLTAQAYGWPADLPGEEILARLVALNAERAKEEAAGHVRWLRPDYQIPRFAKGAPVKTGELDLGETVVAIDSRLPAWPKDKGEQTLAVETLLGASGRPMDVAALARGFRGGGRRIEPRVAQVLRTLALYGRASALANGRYVAPDGRHILRKAA</sequence>
<comment type="catalytic activity">
    <reaction evidence="4">
        <text>a 2'-deoxyadenosine in DNA + S-adenosyl-L-methionine = an N(6)-methyl-2'-deoxyadenosine in DNA + S-adenosyl-L-homocysteine + H(+)</text>
        <dbReference type="Rhea" id="RHEA:15197"/>
        <dbReference type="Rhea" id="RHEA-COMP:12418"/>
        <dbReference type="Rhea" id="RHEA-COMP:12419"/>
        <dbReference type="ChEBI" id="CHEBI:15378"/>
        <dbReference type="ChEBI" id="CHEBI:57856"/>
        <dbReference type="ChEBI" id="CHEBI:59789"/>
        <dbReference type="ChEBI" id="CHEBI:90615"/>
        <dbReference type="ChEBI" id="CHEBI:90616"/>
        <dbReference type="EC" id="2.1.1.72"/>
    </reaction>
</comment>
<dbReference type="Pfam" id="PF20465">
    <property type="entry name" value="MmeI_hel"/>
    <property type="match status" value="1"/>
</dbReference>
<dbReference type="InterPro" id="IPR046819">
    <property type="entry name" value="MmeI_hel"/>
</dbReference>
<feature type="domain" description="MmeI-like target recognition" evidence="8">
    <location>
        <begin position="888"/>
        <end position="954"/>
    </location>
</feature>
<dbReference type="Gene3D" id="3.40.50.150">
    <property type="entry name" value="Vaccinia Virus protein VP39"/>
    <property type="match status" value="1"/>
</dbReference>
<feature type="domain" description="MmeI-like DNA-methyltransferase" evidence="9">
    <location>
        <begin position="420"/>
        <end position="696"/>
    </location>
</feature>
<dbReference type="InterPro" id="IPR050953">
    <property type="entry name" value="N4_N6_ade-DNA_methylase"/>
</dbReference>
<dbReference type="Pfam" id="PF20466">
    <property type="entry name" value="MmeI_TRD"/>
    <property type="match status" value="1"/>
</dbReference>
<evidence type="ECO:0000259" key="9">
    <source>
        <dbReference type="Pfam" id="PF20473"/>
    </source>
</evidence>
<feature type="compositionally biased region" description="Low complexity" evidence="5">
    <location>
        <begin position="999"/>
        <end position="1009"/>
    </location>
</feature>
<dbReference type="PRINTS" id="PR00507">
    <property type="entry name" value="N12N6MTFRASE"/>
</dbReference>
<feature type="domain" description="MmeI-like N-terminal" evidence="6">
    <location>
        <begin position="20"/>
        <end position="245"/>
    </location>
</feature>
<evidence type="ECO:0000256" key="3">
    <source>
        <dbReference type="ARBA" id="ARBA00022679"/>
    </source>
</evidence>
<protein>
    <recommendedName>
        <fullName evidence="1">site-specific DNA-methyltransferase (adenine-specific)</fullName>
        <ecNumber evidence="1">2.1.1.72</ecNumber>
    </recommendedName>
</protein>
<dbReference type="SUPFAM" id="SSF53335">
    <property type="entry name" value="S-adenosyl-L-methionine-dependent methyltransferases"/>
    <property type="match status" value="1"/>
</dbReference>
<feature type="domain" description="MmeI-like helicase spacer" evidence="7">
    <location>
        <begin position="250"/>
        <end position="326"/>
    </location>
</feature>
<dbReference type="PANTHER" id="PTHR33841">
    <property type="entry name" value="DNA METHYLTRANSFERASE YEEA-RELATED"/>
    <property type="match status" value="1"/>
</dbReference>
<evidence type="ECO:0000259" key="6">
    <source>
        <dbReference type="Pfam" id="PF20464"/>
    </source>
</evidence>
<dbReference type="RefSeq" id="WP_244561669.1">
    <property type="nucleotide sequence ID" value="NZ_FXBL01000004.1"/>
</dbReference>
<evidence type="ECO:0000256" key="1">
    <source>
        <dbReference type="ARBA" id="ARBA00011900"/>
    </source>
</evidence>
<evidence type="ECO:0000256" key="5">
    <source>
        <dbReference type="SAM" id="MobiDB-lite"/>
    </source>
</evidence>
<dbReference type="GO" id="GO:0003676">
    <property type="term" value="F:nucleic acid binding"/>
    <property type="evidence" value="ECO:0007669"/>
    <property type="project" value="InterPro"/>
</dbReference>
<dbReference type="EMBL" id="FXBL01000004">
    <property type="protein sequence ID" value="SMH32013.1"/>
    <property type="molecule type" value="Genomic_DNA"/>
</dbReference>
<dbReference type="Proteomes" id="UP000193083">
    <property type="component" value="Unassembled WGS sequence"/>
</dbReference>
<organism evidence="10 11">
    <name type="scientific">Mesorhizobium australicum</name>
    <dbReference type="NCBI Taxonomy" id="536018"/>
    <lineage>
        <taxon>Bacteria</taxon>
        <taxon>Pseudomonadati</taxon>
        <taxon>Pseudomonadota</taxon>
        <taxon>Alphaproteobacteria</taxon>
        <taxon>Hyphomicrobiales</taxon>
        <taxon>Phyllobacteriaceae</taxon>
        <taxon>Mesorhizobium</taxon>
    </lineage>
</organism>
<dbReference type="InterPro" id="IPR029063">
    <property type="entry name" value="SAM-dependent_MTases_sf"/>
</dbReference>
<dbReference type="Pfam" id="PF20473">
    <property type="entry name" value="MmeI_Mtase"/>
    <property type="match status" value="1"/>
</dbReference>
<evidence type="ECO:0000313" key="10">
    <source>
        <dbReference type="EMBL" id="SMH32013.1"/>
    </source>
</evidence>
<evidence type="ECO:0000313" key="11">
    <source>
        <dbReference type="Proteomes" id="UP000193083"/>
    </source>
</evidence>
<dbReference type="InterPro" id="IPR046816">
    <property type="entry name" value="MmeI_Mtase"/>
</dbReference>
<keyword evidence="3" id="KW-0808">Transferase</keyword>
<evidence type="ECO:0000259" key="8">
    <source>
        <dbReference type="Pfam" id="PF20466"/>
    </source>
</evidence>
<keyword evidence="11" id="KW-1185">Reference proteome</keyword>
<dbReference type="AlphaFoldDB" id="A0A1X7N3S8"/>
<dbReference type="InterPro" id="IPR046817">
    <property type="entry name" value="MmeI_N"/>
</dbReference>